<evidence type="ECO:0000256" key="9">
    <source>
        <dbReference type="SAM" id="Coils"/>
    </source>
</evidence>
<comment type="subcellular location">
    <subcellularLocation>
        <location evidence="1">Membrane</location>
        <topology evidence="1">Multi-pass membrane protein</topology>
    </subcellularLocation>
</comment>
<dbReference type="AlphaFoldDB" id="A0A8S4Q8A3"/>
<dbReference type="SUPFAM" id="SSF81324">
    <property type="entry name" value="Voltage-gated potassium channels"/>
    <property type="match status" value="1"/>
</dbReference>
<dbReference type="FunFam" id="1.10.287.70:FF:000072">
    <property type="entry name" value="Cyclic nucleotide gated channel beta 3"/>
    <property type="match status" value="1"/>
</dbReference>
<dbReference type="CDD" id="cd00038">
    <property type="entry name" value="CAP_ED"/>
    <property type="match status" value="1"/>
</dbReference>
<dbReference type="InterPro" id="IPR018490">
    <property type="entry name" value="cNMP-bd_dom_sf"/>
</dbReference>
<dbReference type="SMART" id="SM00100">
    <property type="entry name" value="cNMP"/>
    <property type="match status" value="1"/>
</dbReference>
<comment type="caution">
    <text evidence="12">The sequence shown here is derived from an EMBL/GenBank/DDBJ whole genome shotgun (WGS) entry which is preliminary data.</text>
</comment>
<protein>
    <recommendedName>
        <fullName evidence="11">Cyclic nucleotide-binding domain-containing protein</fullName>
    </recommendedName>
</protein>
<gene>
    <name evidence="12" type="ORF">OFUS_LOCUS25739</name>
</gene>
<evidence type="ECO:0000256" key="1">
    <source>
        <dbReference type="ARBA" id="ARBA00004141"/>
    </source>
</evidence>
<feature type="region of interest" description="Disordered" evidence="10">
    <location>
        <begin position="716"/>
        <end position="735"/>
    </location>
</feature>
<evidence type="ECO:0000256" key="5">
    <source>
        <dbReference type="ARBA" id="ARBA00023065"/>
    </source>
</evidence>
<feature type="region of interest" description="Disordered" evidence="10">
    <location>
        <begin position="613"/>
        <end position="641"/>
    </location>
</feature>
<keyword evidence="7" id="KW-1071">Ligand-gated ion channel</keyword>
<dbReference type="PROSITE" id="PS50042">
    <property type="entry name" value="CNMP_BINDING_3"/>
    <property type="match status" value="1"/>
</dbReference>
<evidence type="ECO:0000256" key="3">
    <source>
        <dbReference type="ARBA" id="ARBA00022692"/>
    </source>
</evidence>
<feature type="compositionally biased region" description="Basic residues" evidence="10">
    <location>
        <begin position="683"/>
        <end position="692"/>
    </location>
</feature>
<evidence type="ECO:0000313" key="13">
    <source>
        <dbReference type="Proteomes" id="UP000749559"/>
    </source>
</evidence>
<dbReference type="PROSITE" id="PS00889">
    <property type="entry name" value="CNMP_BINDING_2"/>
    <property type="match status" value="1"/>
</dbReference>
<dbReference type="FunFam" id="1.10.287.630:FF:000001">
    <property type="entry name" value="Cyclic nucleotide-gated channel alpha 3"/>
    <property type="match status" value="1"/>
</dbReference>
<keyword evidence="2" id="KW-0813">Transport</keyword>
<feature type="coiled-coil region" evidence="9">
    <location>
        <begin position="928"/>
        <end position="955"/>
    </location>
</feature>
<accession>A0A8S4Q8A3</accession>
<dbReference type="Gene3D" id="1.10.287.630">
    <property type="entry name" value="Helix hairpin bin"/>
    <property type="match status" value="1"/>
</dbReference>
<evidence type="ECO:0000256" key="2">
    <source>
        <dbReference type="ARBA" id="ARBA00022448"/>
    </source>
</evidence>
<dbReference type="PROSITE" id="PS00888">
    <property type="entry name" value="CNMP_BINDING_1"/>
    <property type="match status" value="1"/>
</dbReference>
<dbReference type="OrthoDB" id="421226at2759"/>
<keyword evidence="6" id="KW-0472">Membrane</keyword>
<evidence type="ECO:0000256" key="8">
    <source>
        <dbReference type="ARBA" id="ARBA00023303"/>
    </source>
</evidence>
<dbReference type="EMBL" id="CAIIXF020000012">
    <property type="protein sequence ID" value="CAH1802015.1"/>
    <property type="molecule type" value="Genomic_DNA"/>
</dbReference>
<dbReference type="GO" id="GO:0016020">
    <property type="term" value="C:membrane"/>
    <property type="evidence" value="ECO:0007669"/>
    <property type="project" value="UniProtKB-SubCell"/>
</dbReference>
<dbReference type="GO" id="GO:0005221">
    <property type="term" value="F:intracellularly cyclic nucleotide-activated monoatomic cation channel activity"/>
    <property type="evidence" value="ECO:0007669"/>
    <property type="project" value="InterPro"/>
</dbReference>
<feature type="domain" description="Cyclic nucleotide-binding" evidence="11">
    <location>
        <begin position="462"/>
        <end position="565"/>
    </location>
</feature>
<organism evidence="12 13">
    <name type="scientific">Owenia fusiformis</name>
    <name type="common">Polychaete worm</name>
    <dbReference type="NCBI Taxonomy" id="6347"/>
    <lineage>
        <taxon>Eukaryota</taxon>
        <taxon>Metazoa</taxon>
        <taxon>Spiralia</taxon>
        <taxon>Lophotrochozoa</taxon>
        <taxon>Annelida</taxon>
        <taxon>Polychaeta</taxon>
        <taxon>Sedentaria</taxon>
        <taxon>Canalipalpata</taxon>
        <taxon>Sabellida</taxon>
        <taxon>Oweniida</taxon>
        <taxon>Oweniidae</taxon>
        <taxon>Owenia</taxon>
    </lineage>
</organism>
<dbReference type="Gene3D" id="2.60.120.10">
    <property type="entry name" value="Jelly Rolls"/>
    <property type="match status" value="1"/>
</dbReference>
<dbReference type="Pfam" id="PF00520">
    <property type="entry name" value="Ion_trans"/>
    <property type="match status" value="1"/>
</dbReference>
<dbReference type="InterPro" id="IPR050866">
    <property type="entry name" value="CNG_cation_channel"/>
</dbReference>
<keyword evidence="5" id="KW-0406">Ion transport</keyword>
<dbReference type="GO" id="GO:0044877">
    <property type="term" value="F:protein-containing complex binding"/>
    <property type="evidence" value="ECO:0007669"/>
    <property type="project" value="TreeGrafter"/>
</dbReference>
<proteinExistence type="predicted"/>
<feature type="region of interest" description="Disordered" evidence="10">
    <location>
        <begin position="1"/>
        <end position="65"/>
    </location>
</feature>
<dbReference type="InterPro" id="IPR000595">
    <property type="entry name" value="cNMP-bd_dom"/>
</dbReference>
<dbReference type="PANTHER" id="PTHR45638:SF7">
    <property type="entry name" value="CYCLIC NUCLEOTIDE-GATED ION CHANNEL-LIKE, ISOFORM E"/>
    <property type="match status" value="1"/>
</dbReference>
<keyword evidence="4" id="KW-1133">Transmembrane helix</keyword>
<reference evidence="12" key="1">
    <citation type="submission" date="2022-03" db="EMBL/GenBank/DDBJ databases">
        <authorList>
            <person name="Martin C."/>
        </authorList>
    </citation>
    <scope>NUCLEOTIDE SEQUENCE</scope>
</reference>
<dbReference type="SUPFAM" id="SSF51206">
    <property type="entry name" value="cAMP-binding domain-like"/>
    <property type="match status" value="1"/>
</dbReference>
<keyword evidence="3" id="KW-0812">Transmembrane</keyword>
<keyword evidence="8" id="KW-0407">Ion channel</keyword>
<dbReference type="Proteomes" id="UP000749559">
    <property type="component" value="Unassembled WGS sequence"/>
</dbReference>
<feature type="compositionally biased region" description="Polar residues" evidence="10">
    <location>
        <begin position="723"/>
        <end position="735"/>
    </location>
</feature>
<dbReference type="InterPro" id="IPR005821">
    <property type="entry name" value="Ion_trans_dom"/>
</dbReference>
<dbReference type="PANTHER" id="PTHR45638">
    <property type="entry name" value="CYCLIC NUCLEOTIDE-GATED CATION CHANNEL SUBUNIT A"/>
    <property type="match status" value="1"/>
</dbReference>
<dbReference type="InterPro" id="IPR014710">
    <property type="entry name" value="RmlC-like_jellyroll"/>
</dbReference>
<evidence type="ECO:0000256" key="10">
    <source>
        <dbReference type="SAM" id="MobiDB-lite"/>
    </source>
</evidence>
<dbReference type="Gene3D" id="1.10.287.70">
    <property type="match status" value="1"/>
</dbReference>
<evidence type="ECO:0000259" key="11">
    <source>
        <dbReference type="PROSITE" id="PS50042"/>
    </source>
</evidence>
<keyword evidence="13" id="KW-1185">Reference proteome</keyword>
<sequence>MHNLSHSESAKGGASGGVTTPGGTTDGSHGGDRSSAKSSMESSHSEDCSVKLILSPPGSPSKWSRLRHTIKTVNTIQTVNQPVQRKKRKSSGLQRQDSFLKKFSTRQSVAQEAPNSDDDEVVAKQKKDRINQNKAGRFVINPDENVMFCWLAVVTLAVLYNLWSCIAREAFKQLEEGYTAVWVSFDILFDIVYLADIAVQLRTGYLEKGLIVYNSKKLAFHYMKSKFFIWDLVTLAPLDFIQIHESFGIHPIIRFPRFLKVYRLHRFIYMVESRTVYPNVWRVANLTHILFLGSHWFAAFYYMISEAEGYRGGWSYPRPHGEFATVTRKYLKSLYWSMLTLTTIGDLPPPETNWEYVFTIVSYLIGVFVFATIVGQVGNVITNRNASRLEFERLLDGAKVYMRTHNVPPDMQRRVQRWYDYAWSRGRMNGGGDINSLGLLPDKLKTELALHVNLETLKKVTIFQECEPEFLHDLVLKMKAFIFTPGDLICRKGEVAREMFIIADGLLEVISDSGEVLTQMSAGDFLGEIGILNLDGGVNRRTADVRSVGYSELFTLSREDVLDALRDHPQAETLIKEYGNRRLREMESRKKKQSHDPLPTVPEDVLAAIGEGIGGEAKCNSPPSSPLPEYRRRNMRKSSSTELIRTVLAEAKQARLARQLSADGSANKAHSFGDLREKFSRLSRRLSTRRGGSRSSTRIPRKTRQYGGREYLSVGSDEEDQHNQNADNTSQNNDQITIKIENSLSDSERDYEILPSISASLTHSKSCEYLGVWPDNTGQFTLATVDETESVNSLLSISENQSSGSAVNTISTLIVPNEYVFKSKTSDNTNNLSPSNVSHPNSNEVRIEMNAMNNSGSGIGVIRQDSGVQTEYSDKNSNSSSMLLLTSRTNSLDSDPPGDEPICDIMAGMKQLLHGKLEAYQRLFEQKVRHLEEDNLRKNEKIKFLESRVQSLQRALVWKGGVSPSSAPDNPQPGNN</sequence>
<dbReference type="Pfam" id="PF00027">
    <property type="entry name" value="cNMP_binding"/>
    <property type="match status" value="1"/>
</dbReference>
<keyword evidence="9" id="KW-0175">Coiled coil</keyword>
<name>A0A8S4Q8A3_OWEFU</name>
<dbReference type="InterPro" id="IPR018488">
    <property type="entry name" value="cNMP-bd_CS"/>
</dbReference>
<feature type="region of interest" description="Disordered" evidence="10">
    <location>
        <begin position="683"/>
        <end position="708"/>
    </location>
</feature>
<evidence type="ECO:0000256" key="7">
    <source>
        <dbReference type="ARBA" id="ARBA00023286"/>
    </source>
</evidence>
<evidence type="ECO:0000256" key="4">
    <source>
        <dbReference type="ARBA" id="ARBA00022989"/>
    </source>
</evidence>
<evidence type="ECO:0000256" key="6">
    <source>
        <dbReference type="ARBA" id="ARBA00023136"/>
    </source>
</evidence>
<evidence type="ECO:0000313" key="12">
    <source>
        <dbReference type="EMBL" id="CAH1802015.1"/>
    </source>
</evidence>